<protein>
    <submittedName>
        <fullName evidence="1">Uncharacterized protein</fullName>
    </submittedName>
</protein>
<accession>A0ACC0BZM1</accession>
<name>A0ACC0BZM1_CATRO</name>
<organism evidence="1 2">
    <name type="scientific">Catharanthus roseus</name>
    <name type="common">Madagascar periwinkle</name>
    <name type="synonym">Vinca rosea</name>
    <dbReference type="NCBI Taxonomy" id="4058"/>
    <lineage>
        <taxon>Eukaryota</taxon>
        <taxon>Viridiplantae</taxon>
        <taxon>Streptophyta</taxon>
        <taxon>Embryophyta</taxon>
        <taxon>Tracheophyta</taxon>
        <taxon>Spermatophyta</taxon>
        <taxon>Magnoliopsida</taxon>
        <taxon>eudicotyledons</taxon>
        <taxon>Gunneridae</taxon>
        <taxon>Pentapetalae</taxon>
        <taxon>asterids</taxon>
        <taxon>lamiids</taxon>
        <taxon>Gentianales</taxon>
        <taxon>Apocynaceae</taxon>
        <taxon>Rauvolfioideae</taxon>
        <taxon>Vinceae</taxon>
        <taxon>Catharanthinae</taxon>
        <taxon>Catharanthus</taxon>
    </lineage>
</organism>
<evidence type="ECO:0000313" key="2">
    <source>
        <dbReference type="Proteomes" id="UP001060085"/>
    </source>
</evidence>
<keyword evidence="2" id="KW-1185">Reference proteome</keyword>
<comment type="caution">
    <text evidence="1">The sequence shown here is derived from an EMBL/GenBank/DDBJ whole genome shotgun (WGS) entry which is preliminary data.</text>
</comment>
<sequence length="1458" mass="163149">MAEDAMEKDEPSNPCCIKWTERYTKLKDRYAKLEEGRNALRKALSILELKIEKMQAENVSLKKALEDERMRGISEKEERTKESNMRLSLENEVSTLKSEILSLQQNGDLMVRGVDQEISNLRNQLSEGETETNQLKELLERERIRADSEKKKAEAEKKKADAAAKKVKAENSRANEEKRLADIERRKTKEVSLQLEALRIEVDGVKLKLASATAELEKTKNMLNAEKDKISVERKRAEIEMAKAEEQRKAAETNWNKAMDQKRCADNLFQQLEKTNKRVKELENERHKLVSKRKWVDLPFDQSVRHPSSGSEELHGGEICSETMKRDISAEEACKRLEKIEQKLIKEKKRARLAKKEAEEQRQVAEACKKVTLEEKHHSNQLSHELGCHKQRVKEVQEEIQNLISSLAMVEASPLASGLETAGMKLLRKQLKFEKMQVKHAKKVARMERGHNQILRKEVLRVKQDLFQFLQRLDTLGAHVLQSHGSIKELVKLGNLTLEQEHFEAEPCQKNLSYGNISTKPNSSCTATDQNINNTGSLPLSGKIYMGTSAGIDSKLEPLTTDPNSNMLRSSVINSSSASFSDGPTAVSDERGAFSVNTSINLTEEIQNRELIPSGLSSDTRKIYNENQAVEAENSVGSPIKCTTARTGKRKRTLDAVEPIECMQSADQNLHKQVLKKLSLLHGKLNCQIDNSLQEDRLLTANLHDNMSKEVESYKKRKSCTGQAIAIALDHLCDSDELMASHGTSGIARPNVCKETAITAANQIGKVHVWKDGMDGPPESKLDLPNDFFEKFDGNLTKLLALDNDLDEECFQEAFARPISPIIPLIEFPMNEAPEICMNTPSICTSQEGFSYVKDNPAPSCDFDVINLEIDCNKQTISRLGSSELLVPHKERYCNAPCESLEINENANSDITCKGKVSGLACNSHLGCNVLKQQMNPSESQGASTSTRFPRYYIVSSNNNNSSSILRIFQTSNSLSQYSEVSSLDMFLQNILLAFQKADDLLARERVCVFVSLLVCYISELSKQNFGENFDLDSVLFLDSFAQQMCTVLSNVDTSRMLIELLDMHELLSLVEDFLLHRRVLLYGCVSNRTSVGCDSRFMIESGGRCLVLSSQAVPMKLLFAGGVLLASVCAATDQIGFLCELSYNMLRMQISNPFLVLRLLHIFAHVCGLKYFNLEGYDLQMSVLKCLVVLLEKLNSSTDSTPCFPSVLDASSKDLFCSNCPFLDNVSSVDVIVTVLLKRLREHTLKSQLQDPKKACDWENPGAPSKGKGSEEISDDKEAARSIITFNENVFYSINILSLLELVAGLVSWDWVFGRIIPPLWQMVESSVPENISAAIITLLGQLGRHGVDAKGYEDSGVESLRNWLSTFVCGSTFKNFDLRIQFASVTALLGLIISSFQEVETNIHIPTAVSQSNAVRCVRNWFSALDAEQQSSFRLLNSSIKDNFCVTESSAVNGPV</sequence>
<proteinExistence type="predicted"/>
<evidence type="ECO:0000313" key="1">
    <source>
        <dbReference type="EMBL" id="KAI5677983.1"/>
    </source>
</evidence>
<dbReference type="Proteomes" id="UP001060085">
    <property type="component" value="Linkage Group LG02"/>
</dbReference>
<dbReference type="EMBL" id="CM044702">
    <property type="protein sequence ID" value="KAI5677983.1"/>
    <property type="molecule type" value="Genomic_DNA"/>
</dbReference>
<gene>
    <name evidence="1" type="ORF">M9H77_08933</name>
</gene>
<reference evidence="2" key="1">
    <citation type="journal article" date="2023" name="Nat. Plants">
        <title>Single-cell RNA sequencing provides a high-resolution roadmap for understanding the multicellular compartmentation of specialized metabolism.</title>
        <authorList>
            <person name="Sun S."/>
            <person name="Shen X."/>
            <person name="Li Y."/>
            <person name="Li Y."/>
            <person name="Wang S."/>
            <person name="Li R."/>
            <person name="Zhang H."/>
            <person name="Shen G."/>
            <person name="Guo B."/>
            <person name="Wei J."/>
            <person name="Xu J."/>
            <person name="St-Pierre B."/>
            <person name="Chen S."/>
            <person name="Sun C."/>
        </authorList>
    </citation>
    <scope>NUCLEOTIDE SEQUENCE [LARGE SCALE GENOMIC DNA]</scope>
</reference>